<name>A0A6P4ZKR1_BRABE</name>
<evidence type="ECO:0000256" key="2">
    <source>
        <dbReference type="ARBA" id="ARBA00022692"/>
    </source>
</evidence>
<dbReference type="GO" id="GO:0004930">
    <property type="term" value="F:G protein-coupled receptor activity"/>
    <property type="evidence" value="ECO:0007669"/>
    <property type="project" value="UniProtKB-KW"/>
</dbReference>
<evidence type="ECO:0000256" key="6">
    <source>
        <dbReference type="ARBA" id="ARBA00023170"/>
    </source>
</evidence>
<dbReference type="CDD" id="cd00637">
    <property type="entry name" value="7tm_classA_rhodopsin-like"/>
    <property type="match status" value="1"/>
</dbReference>
<gene>
    <name evidence="12" type="primary">LOC109477673</name>
</gene>
<keyword evidence="2 9" id="KW-0812">Transmembrane</keyword>
<evidence type="ECO:0000256" key="4">
    <source>
        <dbReference type="ARBA" id="ARBA00023040"/>
    </source>
</evidence>
<comment type="subcellular location">
    <subcellularLocation>
        <location evidence="1">Membrane</location>
        <topology evidence="1">Multi-pass membrane protein</topology>
    </subcellularLocation>
</comment>
<dbReference type="PANTHER" id="PTHR24238">
    <property type="entry name" value="G-PROTEIN COUPLED RECEPTOR"/>
    <property type="match status" value="1"/>
</dbReference>
<dbReference type="GeneID" id="109477673"/>
<dbReference type="PANTHER" id="PTHR24238:SF47">
    <property type="entry name" value="ECDYSTEROIDS_DOPAMINE RECEPTOR-RELATED"/>
    <property type="match status" value="1"/>
</dbReference>
<dbReference type="OrthoDB" id="5969463at2759"/>
<evidence type="ECO:0000256" key="3">
    <source>
        <dbReference type="ARBA" id="ARBA00022989"/>
    </source>
</evidence>
<feature type="transmembrane region" description="Helical" evidence="9">
    <location>
        <begin position="150"/>
        <end position="170"/>
    </location>
</feature>
<evidence type="ECO:0000313" key="12">
    <source>
        <dbReference type="RefSeq" id="XP_019634569.1"/>
    </source>
</evidence>
<dbReference type="InterPro" id="IPR017452">
    <property type="entry name" value="GPCR_Rhodpsn_7TM"/>
</dbReference>
<evidence type="ECO:0000256" key="5">
    <source>
        <dbReference type="ARBA" id="ARBA00023136"/>
    </source>
</evidence>
<dbReference type="PRINTS" id="PR00237">
    <property type="entry name" value="GPCRRHODOPSN"/>
</dbReference>
<sequence length="342" mass="36046">MAATATLPSSAENVTCASAPLDQLRSVLDSLYAGENVHVTVFLSLSCALGTLGNLLTVLVSARRREKSSATIFVLTLAVVDLVVCAVVVPLKLYELNHGTYTGQVWCRLNPYLTAASLLSSTFVLLAATVDRYRAVCKPVQHFSVRKSAVAAAGAGSAVLGCVAAVPAIFTHGQVHGFTARSSCDPISLCDTASPEMSRMYYGVTAAIFLSAVVVMGVLYALVYKYVRDLVRPGAAHVIQSSNQRPAFSSLKLGAKRVRVASLSDVLEESPQADIGGSPAGARPGHQDIGGSPAEFPSRTHPALLEESPQFDIDRSPAGHPKRCSRAQNFLLIDPVLLPGDA</sequence>
<feature type="transmembrane region" description="Helical" evidence="9">
    <location>
        <begin position="111"/>
        <end position="130"/>
    </location>
</feature>
<dbReference type="Pfam" id="PF00001">
    <property type="entry name" value="7tm_1"/>
    <property type="match status" value="1"/>
</dbReference>
<evidence type="ECO:0000313" key="11">
    <source>
        <dbReference type="Proteomes" id="UP000515135"/>
    </source>
</evidence>
<keyword evidence="7" id="KW-0807">Transducer</keyword>
<feature type="domain" description="G-protein coupled receptors family 1 profile" evidence="10">
    <location>
        <begin position="53"/>
        <end position="228"/>
    </location>
</feature>
<evidence type="ECO:0000256" key="7">
    <source>
        <dbReference type="ARBA" id="ARBA00023224"/>
    </source>
</evidence>
<organism evidence="11 12">
    <name type="scientific">Branchiostoma belcheri</name>
    <name type="common">Amphioxus</name>
    <dbReference type="NCBI Taxonomy" id="7741"/>
    <lineage>
        <taxon>Eukaryota</taxon>
        <taxon>Metazoa</taxon>
        <taxon>Chordata</taxon>
        <taxon>Cephalochordata</taxon>
        <taxon>Leptocardii</taxon>
        <taxon>Amphioxiformes</taxon>
        <taxon>Branchiostomatidae</taxon>
        <taxon>Branchiostoma</taxon>
    </lineage>
</organism>
<keyword evidence="5 9" id="KW-0472">Membrane</keyword>
<protein>
    <submittedName>
        <fullName evidence="12">Vasopressin V1b receptor-like</fullName>
    </submittedName>
</protein>
<keyword evidence="3 9" id="KW-1133">Transmembrane helix</keyword>
<dbReference type="GO" id="GO:0016020">
    <property type="term" value="C:membrane"/>
    <property type="evidence" value="ECO:0007669"/>
    <property type="project" value="UniProtKB-SubCell"/>
</dbReference>
<proteinExistence type="predicted"/>
<dbReference type="RefSeq" id="XP_019634569.1">
    <property type="nucleotide sequence ID" value="XM_019779010.1"/>
</dbReference>
<evidence type="ECO:0000256" key="1">
    <source>
        <dbReference type="ARBA" id="ARBA00004141"/>
    </source>
</evidence>
<evidence type="ECO:0000259" key="10">
    <source>
        <dbReference type="PROSITE" id="PS50262"/>
    </source>
</evidence>
<dbReference type="Gene3D" id="1.20.1070.10">
    <property type="entry name" value="Rhodopsin 7-helix transmembrane proteins"/>
    <property type="match status" value="1"/>
</dbReference>
<evidence type="ECO:0000256" key="8">
    <source>
        <dbReference type="SAM" id="MobiDB-lite"/>
    </source>
</evidence>
<dbReference type="KEGG" id="bbel:109477673"/>
<accession>A0A6P4ZKR1</accession>
<dbReference type="AlphaFoldDB" id="A0A6P4ZKR1"/>
<feature type="transmembrane region" description="Helical" evidence="9">
    <location>
        <begin position="37"/>
        <end position="60"/>
    </location>
</feature>
<dbReference type="SUPFAM" id="SSF81321">
    <property type="entry name" value="Family A G protein-coupled receptor-like"/>
    <property type="match status" value="1"/>
</dbReference>
<evidence type="ECO:0000256" key="9">
    <source>
        <dbReference type="SAM" id="Phobius"/>
    </source>
</evidence>
<dbReference type="PROSITE" id="PS50262">
    <property type="entry name" value="G_PROTEIN_RECEP_F1_2"/>
    <property type="match status" value="1"/>
</dbReference>
<keyword evidence="4" id="KW-0297">G-protein coupled receptor</keyword>
<keyword evidence="11" id="KW-1185">Reference proteome</keyword>
<dbReference type="InterPro" id="IPR000276">
    <property type="entry name" value="GPCR_Rhodpsn"/>
</dbReference>
<feature type="region of interest" description="Disordered" evidence="8">
    <location>
        <begin position="269"/>
        <end position="323"/>
    </location>
</feature>
<feature type="transmembrane region" description="Helical" evidence="9">
    <location>
        <begin position="201"/>
        <end position="223"/>
    </location>
</feature>
<dbReference type="Proteomes" id="UP000515135">
    <property type="component" value="Unplaced"/>
</dbReference>
<feature type="transmembrane region" description="Helical" evidence="9">
    <location>
        <begin position="72"/>
        <end position="91"/>
    </location>
</feature>
<reference evidence="12" key="1">
    <citation type="submission" date="2025-08" db="UniProtKB">
        <authorList>
            <consortium name="RefSeq"/>
        </authorList>
    </citation>
    <scope>IDENTIFICATION</scope>
    <source>
        <tissue evidence="12">Gonad</tissue>
    </source>
</reference>
<keyword evidence="6" id="KW-0675">Receptor</keyword>